<dbReference type="AlphaFoldDB" id="X1VWQ3"/>
<reference evidence="1" key="1">
    <citation type="journal article" date="2014" name="Front. Microbiol.">
        <title>High frequency of phylogenetically diverse reductive dehalogenase-homologous genes in deep subseafloor sedimentary metagenomes.</title>
        <authorList>
            <person name="Kawai M."/>
            <person name="Futagami T."/>
            <person name="Toyoda A."/>
            <person name="Takaki Y."/>
            <person name="Nishi S."/>
            <person name="Hori S."/>
            <person name="Arai W."/>
            <person name="Tsubouchi T."/>
            <person name="Morono Y."/>
            <person name="Uchiyama I."/>
            <person name="Ito T."/>
            <person name="Fujiyama A."/>
            <person name="Inagaki F."/>
            <person name="Takami H."/>
        </authorList>
    </citation>
    <scope>NUCLEOTIDE SEQUENCE</scope>
    <source>
        <strain evidence="1">Expedition CK06-06</strain>
    </source>
</reference>
<feature type="non-terminal residue" evidence="1">
    <location>
        <position position="34"/>
    </location>
</feature>
<proteinExistence type="predicted"/>
<gene>
    <name evidence="1" type="ORF">S12H4_59049</name>
</gene>
<dbReference type="EMBL" id="BARW01038485">
    <property type="protein sequence ID" value="GAJ23051.1"/>
    <property type="molecule type" value="Genomic_DNA"/>
</dbReference>
<dbReference type="InterPro" id="IPR008323">
    <property type="entry name" value="UCP033563"/>
</dbReference>
<sequence>MEEWDEMVIRPHEGTLAEPGNDRLSLLWALQANT</sequence>
<organism evidence="1">
    <name type="scientific">marine sediment metagenome</name>
    <dbReference type="NCBI Taxonomy" id="412755"/>
    <lineage>
        <taxon>unclassified sequences</taxon>
        <taxon>metagenomes</taxon>
        <taxon>ecological metagenomes</taxon>
    </lineage>
</organism>
<name>X1VWQ3_9ZZZZ</name>
<evidence type="ECO:0000313" key="1">
    <source>
        <dbReference type="EMBL" id="GAJ23051.1"/>
    </source>
</evidence>
<dbReference type="Pfam" id="PF06245">
    <property type="entry name" value="DUF1015"/>
    <property type="match status" value="1"/>
</dbReference>
<protein>
    <submittedName>
        <fullName evidence="1">Uncharacterized protein</fullName>
    </submittedName>
</protein>
<comment type="caution">
    <text evidence="1">The sequence shown here is derived from an EMBL/GenBank/DDBJ whole genome shotgun (WGS) entry which is preliminary data.</text>
</comment>
<accession>X1VWQ3</accession>